<accession>A0A934X0C0</accession>
<feature type="chain" id="PRO_5036680437" description="DUF1343 domain-containing protein" evidence="1">
    <location>
        <begin position="23"/>
        <end position="134"/>
    </location>
</feature>
<feature type="signal peptide" evidence="1">
    <location>
        <begin position="1"/>
        <end position="22"/>
    </location>
</feature>
<evidence type="ECO:0000313" key="3">
    <source>
        <dbReference type="Proteomes" id="UP000611723"/>
    </source>
</evidence>
<dbReference type="Proteomes" id="UP000611723">
    <property type="component" value="Unassembled WGS sequence"/>
</dbReference>
<keyword evidence="3" id="KW-1185">Reference proteome</keyword>
<dbReference type="RefSeq" id="WP_201431725.1">
    <property type="nucleotide sequence ID" value="NZ_JAEQBW010000006.1"/>
</dbReference>
<evidence type="ECO:0000256" key="1">
    <source>
        <dbReference type="SAM" id="SignalP"/>
    </source>
</evidence>
<proteinExistence type="predicted"/>
<name>A0A934X0C0_9BACT</name>
<sequence length="134" mass="15404">MMNIKGVILLFIFIFSMSNTWAQVDYSKKSTGKVKKRPELLPENDNETKRLLSIYTKDTKKILYGNPCMDAVTQRFGFEYVVMPKNAPGFSSGFQKFFHNLGVKTVLFFRNPLWGIIAKKESKECRQKTGDYAG</sequence>
<keyword evidence="1" id="KW-0732">Signal</keyword>
<reference evidence="2" key="1">
    <citation type="submission" date="2021-01" db="EMBL/GenBank/DDBJ databases">
        <title>Marivirga aurantiaca sp. nov., isolated from intertidal surface sediments.</title>
        <authorList>
            <person name="Zhang M."/>
        </authorList>
    </citation>
    <scope>NUCLEOTIDE SEQUENCE</scope>
    <source>
        <strain evidence="2">S37H4</strain>
    </source>
</reference>
<dbReference type="AlphaFoldDB" id="A0A934X0C0"/>
<evidence type="ECO:0000313" key="2">
    <source>
        <dbReference type="EMBL" id="MBK6266041.1"/>
    </source>
</evidence>
<gene>
    <name evidence="2" type="ORF">JKA74_13440</name>
</gene>
<organism evidence="2 3">
    <name type="scientific">Marivirga aurantiaca</name>
    <dbReference type="NCBI Taxonomy" id="2802615"/>
    <lineage>
        <taxon>Bacteria</taxon>
        <taxon>Pseudomonadati</taxon>
        <taxon>Bacteroidota</taxon>
        <taxon>Cytophagia</taxon>
        <taxon>Cytophagales</taxon>
        <taxon>Marivirgaceae</taxon>
        <taxon>Marivirga</taxon>
    </lineage>
</organism>
<dbReference type="EMBL" id="JAEQBW010000006">
    <property type="protein sequence ID" value="MBK6266041.1"/>
    <property type="molecule type" value="Genomic_DNA"/>
</dbReference>
<evidence type="ECO:0008006" key="4">
    <source>
        <dbReference type="Google" id="ProtNLM"/>
    </source>
</evidence>
<comment type="caution">
    <text evidence="2">The sequence shown here is derived from an EMBL/GenBank/DDBJ whole genome shotgun (WGS) entry which is preliminary data.</text>
</comment>
<protein>
    <recommendedName>
        <fullName evidence="4">DUF1343 domain-containing protein</fullName>
    </recommendedName>
</protein>